<accession>K9WCH5</accession>
<dbReference type="KEGG" id="mic:Mic7113_2253"/>
<dbReference type="HOGENOM" id="CLU_2288312_0_0_3"/>
<name>K9WCH5_9CYAN</name>
<sequence>MNIKLVLVSTLIGTIGLTVPVTAQIRNPSQDFFERGREQLEREIQVLQGEGEPFSLEGNLEQPPSEQILEVSPSPIETPDALETPNQPPIQVDNPEQENQQ</sequence>
<gene>
    <name evidence="2" type="ORF">Mic7113_2253</name>
</gene>
<dbReference type="AlphaFoldDB" id="K9WCH5"/>
<organism evidence="2 3">
    <name type="scientific">Allocoleopsis franciscana PCC 7113</name>
    <dbReference type="NCBI Taxonomy" id="1173027"/>
    <lineage>
        <taxon>Bacteria</taxon>
        <taxon>Bacillati</taxon>
        <taxon>Cyanobacteriota</taxon>
        <taxon>Cyanophyceae</taxon>
        <taxon>Coleofasciculales</taxon>
        <taxon>Coleofasciculaceae</taxon>
        <taxon>Allocoleopsis</taxon>
        <taxon>Allocoleopsis franciscana</taxon>
    </lineage>
</organism>
<evidence type="ECO:0000313" key="2">
    <source>
        <dbReference type="EMBL" id="AFZ18065.1"/>
    </source>
</evidence>
<keyword evidence="3" id="KW-1185">Reference proteome</keyword>
<evidence type="ECO:0000256" key="1">
    <source>
        <dbReference type="SAM" id="MobiDB-lite"/>
    </source>
</evidence>
<dbReference type="Proteomes" id="UP000010471">
    <property type="component" value="Chromosome"/>
</dbReference>
<protein>
    <submittedName>
        <fullName evidence="2">Uncharacterized protein</fullName>
    </submittedName>
</protein>
<reference evidence="2 3" key="1">
    <citation type="submission" date="2012-06" db="EMBL/GenBank/DDBJ databases">
        <title>Finished chromosome of genome of Microcoleus sp. PCC 7113.</title>
        <authorList>
            <consortium name="US DOE Joint Genome Institute"/>
            <person name="Gugger M."/>
            <person name="Coursin T."/>
            <person name="Rippka R."/>
            <person name="Tandeau De Marsac N."/>
            <person name="Huntemann M."/>
            <person name="Wei C.-L."/>
            <person name="Han J."/>
            <person name="Detter J.C."/>
            <person name="Han C."/>
            <person name="Tapia R."/>
            <person name="Chen A."/>
            <person name="Kyrpides N."/>
            <person name="Mavromatis K."/>
            <person name="Markowitz V."/>
            <person name="Szeto E."/>
            <person name="Ivanova N."/>
            <person name="Pagani I."/>
            <person name="Pati A."/>
            <person name="Goodwin L."/>
            <person name="Nordberg H.P."/>
            <person name="Cantor M.N."/>
            <person name="Hua S.X."/>
            <person name="Woyke T."/>
            <person name="Kerfeld C.A."/>
        </authorList>
    </citation>
    <scope>NUCLEOTIDE SEQUENCE [LARGE SCALE GENOMIC DNA]</scope>
    <source>
        <strain evidence="2 3">PCC 7113</strain>
    </source>
</reference>
<dbReference type="EMBL" id="CP003630">
    <property type="protein sequence ID" value="AFZ18065.1"/>
    <property type="molecule type" value="Genomic_DNA"/>
</dbReference>
<evidence type="ECO:0000313" key="3">
    <source>
        <dbReference type="Proteomes" id="UP000010471"/>
    </source>
</evidence>
<dbReference type="OrthoDB" id="9991334at2"/>
<proteinExistence type="predicted"/>
<feature type="region of interest" description="Disordered" evidence="1">
    <location>
        <begin position="51"/>
        <end position="101"/>
    </location>
</feature>
<dbReference type="RefSeq" id="WP_015182217.1">
    <property type="nucleotide sequence ID" value="NC_019738.1"/>
</dbReference>